<dbReference type="AlphaFoldDB" id="A0A967F3C1"/>
<dbReference type="Gene3D" id="1.10.287.130">
    <property type="match status" value="1"/>
</dbReference>
<dbReference type="InterPro" id="IPR003594">
    <property type="entry name" value="HATPase_dom"/>
</dbReference>
<feature type="compositionally biased region" description="Low complexity" evidence="7">
    <location>
        <begin position="464"/>
        <end position="474"/>
    </location>
</feature>
<dbReference type="PANTHER" id="PTHR43711:SF26">
    <property type="entry name" value="SENSOR HISTIDINE KINASE RCSC"/>
    <property type="match status" value="1"/>
</dbReference>
<dbReference type="CDD" id="cd00075">
    <property type="entry name" value="HATPase"/>
    <property type="match status" value="1"/>
</dbReference>
<organism evidence="10 11">
    <name type="scientific">Pelagibius litoralis</name>
    <dbReference type="NCBI Taxonomy" id="374515"/>
    <lineage>
        <taxon>Bacteria</taxon>
        <taxon>Pseudomonadati</taxon>
        <taxon>Pseudomonadota</taxon>
        <taxon>Alphaproteobacteria</taxon>
        <taxon>Rhodospirillales</taxon>
        <taxon>Rhodovibrionaceae</taxon>
        <taxon>Pelagibius</taxon>
    </lineage>
</organism>
<gene>
    <name evidence="10" type="ORF">HBA54_28165</name>
</gene>
<dbReference type="CDD" id="cd00082">
    <property type="entry name" value="HisKA"/>
    <property type="match status" value="1"/>
</dbReference>
<evidence type="ECO:0000256" key="8">
    <source>
        <dbReference type="SAM" id="Phobius"/>
    </source>
</evidence>
<name>A0A967F3C1_9PROT</name>
<accession>A0A967F3C1</accession>
<evidence type="ECO:0000313" key="10">
    <source>
        <dbReference type="EMBL" id="NIA72468.1"/>
    </source>
</evidence>
<evidence type="ECO:0000256" key="7">
    <source>
        <dbReference type="SAM" id="MobiDB-lite"/>
    </source>
</evidence>
<evidence type="ECO:0000259" key="9">
    <source>
        <dbReference type="PROSITE" id="PS50109"/>
    </source>
</evidence>
<evidence type="ECO:0000256" key="5">
    <source>
        <dbReference type="ARBA" id="ARBA00022777"/>
    </source>
</evidence>
<sequence>MDPFVIIKALNVAMLLVIGTALYVFWRSSDRTPFLLHWSLYEFALAAAVVVDGYILPASIAVGVAVSVLLLGILGYRKQRQPTRYAFLLMFLVIALPGYGLAEGLGRTYGLIYLVMAMSVGYLAAATLFYKAGGALNTFIAVAFLARAANILLYPLWEMQHALHITYAIGQILTLMAGVGLLMAGFSKAYSALQKRERELAGAYHQSEELTVKLEHRNEEYLQARHHAEAADAAKSQFLANMSHELRTPLNAILGFSEVLAVLPREQAMEKLRAYARDIHHSASGLQSMIDEILNLSRVEAGVLNADPKTCDLNDVLDDILRALRPLAEEKEISLARTAAAPCLARCDCQLTRQALINGISNAIKYTQRGGAIICSTQTDGKNAIATVEDNGIGIDETRLGKAFDPFWQEGNSFVAENNGVGLGLTIAKSYIEVQGGSIELSRAGERGTLFRVILPAAEAASLPDTPSDTAPDAPRAESLAS</sequence>
<dbReference type="EMBL" id="JAAQPH010000046">
    <property type="protein sequence ID" value="NIA72468.1"/>
    <property type="molecule type" value="Genomic_DNA"/>
</dbReference>
<dbReference type="RefSeq" id="WP_167231925.1">
    <property type="nucleotide sequence ID" value="NZ_JAAQPH010000046.1"/>
</dbReference>
<dbReference type="Gene3D" id="3.30.565.10">
    <property type="entry name" value="Histidine kinase-like ATPase, C-terminal domain"/>
    <property type="match status" value="1"/>
</dbReference>
<keyword evidence="11" id="KW-1185">Reference proteome</keyword>
<keyword evidence="5 10" id="KW-0418">Kinase</keyword>
<reference evidence="10" key="1">
    <citation type="submission" date="2020-03" db="EMBL/GenBank/DDBJ databases">
        <title>Genome of Pelagibius litoralis DSM 21314T.</title>
        <authorList>
            <person name="Wang G."/>
        </authorList>
    </citation>
    <scope>NUCLEOTIDE SEQUENCE</scope>
    <source>
        <strain evidence="10">DSM 21314</strain>
    </source>
</reference>
<feature type="domain" description="Histidine kinase" evidence="9">
    <location>
        <begin position="241"/>
        <end position="459"/>
    </location>
</feature>
<proteinExistence type="predicted"/>
<dbReference type="EC" id="2.7.13.3" evidence="2"/>
<dbReference type="SMART" id="SM00387">
    <property type="entry name" value="HATPase_c"/>
    <property type="match status" value="1"/>
</dbReference>
<dbReference type="Proteomes" id="UP000761264">
    <property type="component" value="Unassembled WGS sequence"/>
</dbReference>
<dbReference type="SUPFAM" id="SSF55874">
    <property type="entry name" value="ATPase domain of HSP90 chaperone/DNA topoisomerase II/histidine kinase"/>
    <property type="match status" value="1"/>
</dbReference>
<dbReference type="SUPFAM" id="SSF47384">
    <property type="entry name" value="Homodimeric domain of signal transducing histidine kinase"/>
    <property type="match status" value="1"/>
</dbReference>
<evidence type="ECO:0000256" key="4">
    <source>
        <dbReference type="ARBA" id="ARBA00022679"/>
    </source>
</evidence>
<feature type="transmembrane region" description="Helical" evidence="8">
    <location>
        <begin position="136"/>
        <end position="157"/>
    </location>
</feature>
<feature type="transmembrane region" description="Helical" evidence="8">
    <location>
        <begin position="57"/>
        <end position="76"/>
    </location>
</feature>
<protein>
    <recommendedName>
        <fullName evidence="2">histidine kinase</fullName>
        <ecNumber evidence="2">2.7.13.3</ecNumber>
    </recommendedName>
</protein>
<keyword evidence="4" id="KW-0808">Transferase</keyword>
<comment type="caution">
    <text evidence="10">The sequence shown here is derived from an EMBL/GenBank/DDBJ whole genome shotgun (WGS) entry which is preliminary data.</text>
</comment>
<evidence type="ECO:0000256" key="2">
    <source>
        <dbReference type="ARBA" id="ARBA00012438"/>
    </source>
</evidence>
<dbReference type="InterPro" id="IPR036890">
    <property type="entry name" value="HATPase_C_sf"/>
</dbReference>
<evidence type="ECO:0000256" key="3">
    <source>
        <dbReference type="ARBA" id="ARBA00022553"/>
    </source>
</evidence>
<keyword evidence="3" id="KW-0597">Phosphoprotein</keyword>
<dbReference type="InterPro" id="IPR005467">
    <property type="entry name" value="His_kinase_dom"/>
</dbReference>
<dbReference type="SMART" id="SM00388">
    <property type="entry name" value="HisKA"/>
    <property type="match status" value="1"/>
</dbReference>
<keyword evidence="8" id="KW-1133">Transmembrane helix</keyword>
<evidence type="ECO:0000256" key="6">
    <source>
        <dbReference type="ARBA" id="ARBA00023012"/>
    </source>
</evidence>
<dbReference type="InterPro" id="IPR004358">
    <property type="entry name" value="Sig_transdc_His_kin-like_C"/>
</dbReference>
<feature type="transmembrane region" description="Helical" evidence="8">
    <location>
        <begin position="6"/>
        <end position="26"/>
    </location>
</feature>
<feature type="transmembrane region" description="Helical" evidence="8">
    <location>
        <begin position="108"/>
        <end position="129"/>
    </location>
</feature>
<dbReference type="InterPro" id="IPR050736">
    <property type="entry name" value="Sensor_HK_Regulatory"/>
</dbReference>
<dbReference type="Pfam" id="PF02518">
    <property type="entry name" value="HATPase_c"/>
    <property type="match status" value="1"/>
</dbReference>
<feature type="transmembrane region" description="Helical" evidence="8">
    <location>
        <begin position="163"/>
        <end position="186"/>
    </location>
</feature>
<feature type="region of interest" description="Disordered" evidence="7">
    <location>
        <begin position="462"/>
        <end position="482"/>
    </location>
</feature>
<dbReference type="InterPro" id="IPR036097">
    <property type="entry name" value="HisK_dim/P_sf"/>
</dbReference>
<dbReference type="GO" id="GO:0000155">
    <property type="term" value="F:phosphorelay sensor kinase activity"/>
    <property type="evidence" value="ECO:0007669"/>
    <property type="project" value="InterPro"/>
</dbReference>
<dbReference type="PRINTS" id="PR00344">
    <property type="entry name" value="BCTRLSENSOR"/>
</dbReference>
<feature type="transmembrane region" description="Helical" evidence="8">
    <location>
        <begin position="85"/>
        <end position="102"/>
    </location>
</feature>
<dbReference type="PROSITE" id="PS50109">
    <property type="entry name" value="HIS_KIN"/>
    <property type="match status" value="1"/>
</dbReference>
<dbReference type="InterPro" id="IPR003661">
    <property type="entry name" value="HisK_dim/P_dom"/>
</dbReference>
<dbReference type="PANTHER" id="PTHR43711">
    <property type="entry name" value="TWO-COMPONENT HISTIDINE KINASE"/>
    <property type="match status" value="1"/>
</dbReference>
<comment type="catalytic activity">
    <reaction evidence="1">
        <text>ATP + protein L-histidine = ADP + protein N-phospho-L-histidine.</text>
        <dbReference type="EC" id="2.7.13.3"/>
    </reaction>
</comment>
<evidence type="ECO:0000256" key="1">
    <source>
        <dbReference type="ARBA" id="ARBA00000085"/>
    </source>
</evidence>
<dbReference type="Pfam" id="PF00512">
    <property type="entry name" value="HisKA"/>
    <property type="match status" value="1"/>
</dbReference>
<feature type="transmembrane region" description="Helical" evidence="8">
    <location>
        <begin position="33"/>
        <end position="51"/>
    </location>
</feature>
<evidence type="ECO:0000313" key="11">
    <source>
        <dbReference type="Proteomes" id="UP000761264"/>
    </source>
</evidence>
<keyword evidence="6" id="KW-0902">Two-component regulatory system</keyword>
<keyword evidence="8" id="KW-0472">Membrane</keyword>
<keyword evidence="8" id="KW-0812">Transmembrane</keyword>